<dbReference type="PANTHER" id="PTHR38471">
    <property type="entry name" value="FOUR HELIX BUNDLE PROTEIN"/>
    <property type="match status" value="1"/>
</dbReference>
<dbReference type="OrthoDB" id="160990at2"/>
<dbReference type="AlphaFoldDB" id="A0A135HVB6"/>
<accession>A0A135HVB6</accession>
<gene>
    <name evidence="1" type="ORF">ATN84_13310</name>
</gene>
<reference evidence="1 2" key="1">
    <citation type="submission" date="2015-11" db="EMBL/GenBank/DDBJ databases">
        <title>Draft genome sequence of Paramesorhizobium deserti A-3-E, a strain highly resistant to diverse beta-lactam antibiotics.</title>
        <authorList>
            <person name="Lv R."/>
            <person name="Yang X."/>
            <person name="Fang N."/>
            <person name="Guo J."/>
            <person name="Luo X."/>
            <person name="Peng F."/>
            <person name="Yang R."/>
            <person name="Cui Y."/>
            <person name="Fang C."/>
            <person name="Song Y."/>
        </authorList>
    </citation>
    <scope>NUCLEOTIDE SEQUENCE [LARGE SCALE GENOMIC DNA]</scope>
    <source>
        <strain evidence="1 2">A-3-E</strain>
    </source>
</reference>
<evidence type="ECO:0000313" key="1">
    <source>
        <dbReference type="EMBL" id="KXF77114.1"/>
    </source>
</evidence>
<keyword evidence="2" id="KW-1185">Reference proteome</keyword>
<dbReference type="Gene3D" id="1.20.1440.60">
    <property type="entry name" value="23S rRNA-intervening sequence"/>
    <property type="match status" value="1"/>
</dbReference>
<dbReference type="InterPro" id="IPR036583">
    <property type="entry name" value="23S_rRNA_IVS_sf"/>
</dbReference>
<dbReference type="EMBL" id="LNTU01000023">
    <property type="protein sequence ID" value="KXF77114.1"/>
    <property type="molecule type" value="Genomic_DNA"/>
</dbReference>
<dbReference type="Pfam" id="PF05635">
    <property type="entry name" value="23S_rRNA_IVP"/>
    <property type="match status" value="1"/>
</dbReference>
<dbReference type="CDD" id="cd16377">
    <property type="entry name" value="23S_rRNA_IVP_like"/>
    <property type="match status" value="1"/>
</dbReference>
<protein>
    <submittedName>
        <fullName evidence="1">Four helix bundle protein</fullName>
    </submittedName>
</protein>
<evidence type="ECO:0000313" key="2">
    <source>
        <dbReference type="Proteomes" id="UP000070107"/>
    </source>
</evidence>
<organism evidence="1 2">
    <name type="scientific">Paramesorhizobium deserti</name>
    <dbReference type="NCBI Taxonomy" id="1494590"/>
    <lineage>
        <taxon>Bacteria</taxon>
        <taxon>Pseudomonadati</taxon>
        <taxon>Pseudomonadota</taxon>
        <taxon>Alphaproteobacteria</taxon>
        <taxon>Hyphomicrobiales</taxon>
        <taxon>Phyllobacteriaceae</taxon>
        <taxon>Paramesorhizobium</taxon>
    </lineage>
</organism>
<sequence length="128" mass="14316">MEKEAVRSTVNSYKDLHVWKAAIELAVDCYSATKTFPTSETYGMTSQLRRSSPSIAANIAEGYGREHRGSYLQFLRIAQGSLKEVETHLILCGRVGLMVDTVVTRLLVQADDLGRMLRALIRSLQQRA</sequence>
<dbReference type="Proteomes" id="UP000070107">
    <property type="component" value="Unassembled WGS sequence"/>
</dbReference>
<dbReference type="PANTHER" id="PTHR38471:SF2">
    <property type="entry name" value="FOUR HELIX BUNDLE PROTEIN"/>
    <property type="match status" value="1"/>
</dbReference>
<dbReference type="SUPFAM" id="SSF158446">
    <property type="entry name" value="IVS-encoded protein-like"/>
    <property type="match status" value="1"/>
</dbReference>
<dbReference type="STRING" id="1494590.ATN84_13310"/>
<dbReference type="NCBIfam" id="TIGR02436">
    <property type="entry name" value="four helix bundle protein"/>
    <property type="match status" value="1"/>
</dbReference>
<proteinExistence type="predicted"/>
<dbReference type="NCBIfam" id="NF008911">
    <property type="entry name" value="PRK12275.1-2"/>
    <property type="match status" value="1"/>
</dbReference>
<comment type="caution">
    <text evidence="1">The sequence shown here is derived from an EMBL/GenBank/DDBJ whole genome shotgun (WGS) entry which is preliminary data.</text>
</comment>
<dbReference type="InterPro" id="IPR012657">
    <property type="entry name" value="23S_rRNA-intervening_sequence"/>
</dbReference>
<name>A0A135HVB6_9HYPH</name>